<dbReference type="AlphaFoldDB" id="A0A6C0DQ80"/>
<sequence>MASSYEYAFPALDADTIKRMDPSQPSTTIDADATMQSIRTMNQDNLVQSINLADSSSQNMLAYGQLLSRNNTLANLTDDLTMQNQMLGGKSVRDTYTRQGQINEWQAQNKLDTLFFLQILFLFFVVTVLMLYLRRYQILPAVSFYILESVALLIVLGVLWSRSTYTARSRDNRFWNRRYFTMGDYATTNTKIKCTTQTTTS</sequence>
<evidence type="ECO:0000313" key="2">
    <source>
        <dbReference type="EMBL" id="QHT18504.1"/>
    </source>
</evidence>
<reference evidence="2" key="1">
    <citation type="journal article" date="2020" name="Nature">
        <title>Giant virus diversity and host interactions through global metagenomics.</title>
        <authorList>
            <person name="Schulz F."/>
            <person name="Roux S."/>
            <person name="Paez-Espino D."/>
            <person name="Jungbluth S."/>
            <person name="Walsh D.A."/>
            <person name="Denef V.J."/>
            <person name="McMahon K.D."/>
            <person name="Konstantinidis K.T."/>
            <person name="Eloe-Fadrosh E.A."/>
            <person name="Kyrpides N.C."/>
            <person name="Woyke T."/>
        </authorList>
    </citation>
    <scope>NUCLEOTIDE SEQUENCE</scope>
    <source>
        <strain evidence="2">GVMAG-M-3300023174-46</strain>
    </source>
</reference>
<protein>
    <submittedName>
        <fullName evidence="2">Uncharacterized protein</fullName>
    </submittedName>
</protein>
<keyword evidence="1" id="KW-1133">Transmembrane helix</keyword>
<keyword evidence="1" id="KW-0812">Transmembrane</keyword>
<proteinExistence type="predicted"/>
<name>A0A6C0DQ80_9ZZZZ</name>
<evidence type="ECO:0000256" key="1">
    <source>
        <dbReference type="SAM" id="Phobius"/>
    </source>
</evidence>
<keyword evidence="1" id="KW-0472">Membrane</keyword>
<organism evidence="2">
    <name type="scientific">viral metagenome</name>
    <dbReference type="NCBI Taxonomy" id="1070528"/>
    <lineage>
        <taxon>unclassified sequences</taxon>
        <taxon>metagenomes</taxon>
        <taxon>organismal metagenomes</taxon>
    </lineage>
</organism>
<feature type="transmembrane region" description="Helical" evidence="1">
    <location>
        <begin position="114"/>
        <end position="132"/>
    </location>
</feature>
<accession>A0A6C0DQ80</accession>
<feature type="transmembrane region" description="Helical" evidence="1">
    <location>
        <begin position="138"/>
        <end position="160"/>
    </location>
</feature>
<dbReference type="EMBL" id="MN739657">
    <property type="protein sequence ID" value="QHT18504.1"/>
    <property type="molecule type" value="Genomic_DNA"/>
</dbReference>